<evidence type="ECO:0000313" key="2">
    <source>
        <dbReference type="Proteomes" id="UP001189429"/>
    </source>
</evidence>
<dbReference type="Proteomes" id="UP001189429">
    <property type="component" value="Unassembled WGS sequence"/>
</dbReference>
<comment type="caution">
    <text evidence="1">The sequence shown here is derived from an EMBL/GenBank/DDBJ whole genome shotgun (WGS) entry which is preliminary data.</text>
</comment>
<name>A0ABN9VA94_9DINO</name>
<keyword evidence="2" id="KW-1185">Reference proteome</keyword>
<evidence type="ECO:0000313" key="1">
    <source>
        <dbReference type="EMBL" id="CAK0869910.1"/>
    </source>
</evidence>
<proteinExistence type="predicted"/>
<dbReference type="EMBL" id="CAUYUJ010016902">
    <property type="protein sequence ID" value="CAK0869910.1"/>
    <property type="molecule type" value="Genomic_DNA"/>
</dbReference>
<sequence>AGDEDYLAARVLIDDCWNFCELVPAQDKVSQERTLVSGHKRDSRVAGDLRDPVTKERFMVFSESLGLQHDLEAVVASTVNDFGGFVLPEYAKCIAQIQEGEAFAQRQQR</sequence>
<feature type="non-terminal residue" evidence="1">
    <location>
        <position position="1"/>
    </location>
</feature>
<accession>A0ABN9VA94</accession>
<gene>
    <name evidence="1" type="ORF">PCOR1329_LOCUS56140</name>
</gene>
<organism evidence="1 2">
    <name type="scientific">Prorocentrum cordatum</name>
    <dbReference type="NCBI Taxonomy" id="2364126"/>
    <lineage>
        <taxon>Eukaryota</taxon>
        <taxon>Sar</taxon>
        <taxon>Alveolata</taxon>
        <taxon>Dinophyceae</taxon>
        <taxon>Prorocentrales</taxon>
        <taxon>Prorocentraceae</taxon>
        <taxon>Prorocentrum</taxon>
    </lineage>
</organism>
<protein>
    <submittedName>
        <fullName evidence="1">Uncharacterized protein</fullName>
    </submittedName>
</protein>
<reference evidence="1" key="1">
    <citation type="submission" date="2023-10" db="EMBL/GenBank/DDBJ databases">
        <authorList>
            <person name="Chen Y."/>
            <person name="Shah S."/>
            <person name="Dougan E. K."/>
            <person name="Thang M."/>
            <person name="Chan C."/>
        </authorList>
    </citation>
    <scope>NUCLEOTIDE SEQUENCE [LARGE SCALE GENOMIC DNA]</scope>
</reference>
<feature type="non-terminal residue" evidence="1">
    <location>
        <position position="109"/>
    </location>
</feature>